<dbReference type="GO" id="GO:0009252">
    <property type="term" value="P:peptidoglycan biosynthetic process"/>
    <property type="evidence" value="ECO:0007669"/>
    <property type="project" value="UniProtKB-KW"/>
</dbReference>
<dbReference type="SUPFAM" id="SSF53623">
    <property type="entry name" value="MurD-like peptide ligases, catalytic domain"/>
    <property type="match status" value="1"/>
</dbReference>
<dbReference type="InterPro" id="IPR036615">
    <property type="entry name" value="Mur_ligase_C_dom_sf"/>
</dbReference>
<dbReference type="Gene3D" id="3.90.190.20">
    <property type="entry name" value="Mur ligase, C-terminal domain"/>
    <property type="match status" value="1"/>
</dbReference>
<feature type="domain" description="Mur ligase N-terminal catalytic" evidence="9">
    <location>
        <begin position="22"/>
        <end position="95"/>
    </location>
</feature>
<evidence type="ECO:0000259" key="10">
    <source>
        <dbReference type="Pfam" id="PF02875"/>
    </source>
</evidence>
<gene>
    <name evidence="12" type="primary">murE</name>
    <name evidence="12" type="ORF">ISALK_05885</name>
</gene>
<evidence type="ECO:0000256" key="1">
    <source>
        <dbReference type="ARBA" id="ARBA00004752"/>
    </source>
</evidence>
<feature type="domain" description="Mur ligase C-terminal" evidence="10">
    <location>
        <begin position="341"/>
        <end position="474"/>
    </location>
</feature>
<dbReference type="PANTHER" id="PTHR23135:SF4">
    <property type="entry name" value="UDP-N-ACETYLMURAMOYL-L-ALANYL-D-GLUTAMATE--2,6-DIAMINOPIMELATE LIGASE MURE HOMOLOG, CHLOROPLASTIC"/>
    <property type="match status" value="1"/>
</dbReference>
<keyword evidence="6 8" id="KW-0131">Cell cycle</keyword>
<dbReference type="Proteomes" id="UP000449710">
    <property type="component" value="Unassembled WGS sequence"/>
</dbReference>
<comment type="subcellular location">
    <subcellularLocation>
        <location evidence="8">Cytoplasm</location>
    </subcellularLocation>
</comment>
<dbReference type="InterPro" id="IPR004101">
    <property type="entry name" value="Mur_ligase_C"/>
</dbReference>
<dbReference type="InterPro" id="IPR013221">
    <property type="entry name" value="Mur_ligase_cen"/>
</dbReference>
<evidence type="ECO:0000259" key="11">
    <source>
        <dbReference type="Pfam" id="PF08245"/>
    </source>
</evidence>
<proteinExistence type="inferred from homology"/>
<dbReference type="GO" id="GO:0008360">
    <property type="term" value="P:regulation of cell shape"/>
    <property type="evidence" value="ECO:0007669"/>
    <property type="project" value="UniProtKB-KW"/>
</dbReference>
<name>A0AA43XJZ3_9CLOT</name>
<dbReference type="GO" id="GO:0005737">
    <property type="term" value="C:cytoplasm"/>
    <property type="evidence" value="ECO:0007669"/>
    <property type="project" value="UniProtKB-SubCell"/>
</dbReference>
<dbReference type="GO" id="GO:0071555">
    <property type="term" value="P:cell wall organization"/>
    <property type="evidence" value="ECO:0007669"/>
    <property type="project" value="UniProtKB-KW"/>
</dbReference>
<dbReference type="GO" id="GO:0051301">
    <property type="term" value="P:cell division"/>
    <property type="evidence" value="ECO:0007669"/>
    <property type="project" value="UniProtKB-KW"/>
</dbReference>
<keyword evidence="5 8" id="KW-0573">Peptidoglycan synthesis</keyword>
<evidence type="ECO:0000256" key="5">
    <source>
        <dbReference type="ARBA" id="ARBA00022984"/>
    </source>
</evidence>
<evidence type="ECO:0000256" key="8">
    <source>
        <dbReference type="RuleBase" id="RU004135"/>
    </source>
</evidence>
<dbReference type="PANTHER" id="PTHR23135">
    <property type="entry name" value="MUR LIGASE FAMILY MEMBER"/>
    <property type="match status" value="1"/>
</dbReference>
<dbReference type="InterPro" id="IPR036565">
    <property type="entry name" value="Mur-like_cat_sf"/>
</dbReference>
<dbReference type="InterPro" id="IPR035911">
    <property type="entry name" value="MurE/MurF_N"/>
</dbReference>
<comment type="pathway">
    <text evidence="1 8">Cell wall biogenesis; peptidoglycan biosynthesis.</text>
</comment>
<reference evidence="12 13" key="1">
    <citation type="submission" date="2019-04" db="EMBL/GenBank/DDBJ databases">
        <title>Isachenkonia alkalipeptolytica gen. nov. sp. nov. a new anaerobic, alkiliphilic organothrophic bacterium capable to reduce synthesized ferrihydrite isolated from a soda lake.</title>
        <authorList>
            <person name="Toshchakov S.V."/>
            <person name="Zavarzina D.G."/>
            <person name="Zhilina T.N."/>
            <person name="Kostrikina N.A."/>
            <person name="Kublanov I.V."/>
        </authorList>
    </citation>
    <scope>NUCLEOTIDE SEQUENCE [LARGE SCALE GENOMIC DNA]</scope>
    <source>
        <strain evidence="12 13">Z-1701</strain>
    </source>
</reference>
<evidence type="ECO:0000256" key="2">
    <source>
        <dbReference type="ARBA" id="ARBA00005898"/>
    </source>
</evidence>
<organism evidence="12 13">
    <name type="scientific">Isachenkonia alkalipeptolytica</name>
    <dbReference type="NCBI Taxonomy" id="2565777"/>
    <lineage>
        <taxon>Bacteria</taxon>
        <taxon>Bacillati</taxon>
        <taxon>Bacillota</taxon>
        <taxon>Clostridia</taxon>
        <taxon>Eubacteriales</taxon>
        <taxon>Clostridiaceae</taxon>
        <taxon>Isachenkonia</taxon>
    </lineage>
</organism>
<comment type="similarity">
    <text evidence="2">Belongs to the MurCDEF family. MurE subfamily.</text>
</comment>
<comment type="caution">
    <text evidence="12">The sequence shown here is derived from an EMBL/GenBank/DDBJ whole genome shotgun (WGS) entry which is preliminary data.</text>
</comment>
<dbReference type="GO" id="GO:0016881">
    <property type="term" value="F:acid-amino acid ligase activity"/>
    <property type="evidence" value="ECO:0007669"/>
    <property type="project" value="InterPro"/>
</dbReference>
<dbReference type="GO" id="GO:0005524">
    <property type="term" value="F:ATP binding"/>
    <property type="evidence" value="ECO:0007669"/>
    <property type="project" value="InterPro"/>
</dbReference>
<evidence type="ECO:0000313" key="13">
    <source>
        <dbReference type="Proteomes" id="UP000449710"/>
    </source>
</evidence>
<dbReference type="EMBL" id="SUMG01000005">
    <property type="protein sequence ID" value="NBG88027.1"/>
    <property type="molecule type" value="Genomic_DNA"/>
</dbReference>
<dbReference type="Pfam" id="PF02875">
    <property type="entry name" value="Mur_ligase_C"/>
    <property type="match status" value="1"/>
</dbReference>
<dbReference type="InterPro" id="IPR005761">
    <property type="entry name" value="UDP-N-AcMur-Glu-dNH2Pim_ligase"/>
</dbReference>
<dbReference type="InterPro" id="IPR000713">
    <property type="entry name" value="Mur_ligase_N"/>
</dbReference>
<dbReference type="Gene3D" id="3.40.1190.10">
    <property type="entry name" value="Mur-like, catalytic domain"/>
    <property type="match status" value="1"/>
</dbReference>
<keyword evidence="3 8" id="KW-0132">Cell division</keyword>
<protein>
    <submittedName>
        <fullName evidence="12">UDP-N-acetylmuramyl-tripeptide synthetase</fullName>
    </submittedName>
</protein>
<dbReference type="NCBIfam" id="TIGR01085">
    <property type="entry name" value="murE"/>
    <property type="match status" value="1"/>
</dbReference>
<keyword evidence="7 8" id="KW-0961">Cell wall biogenesis/degradation</keyword>
<dbReference type="SUPFAM" id="SSF53244">
    <property type="entry name" value="MurD-like peptide ligases, peptide-binding domain"/>
    <property type="match status" value="1"/>
</dbReference>
<sequence length="513" mass="57154">MRLKEILEFVESIEHKNHGNIEISGLSYHSKETEPGDLFFCIKGYETDGHKYLQDAVNNGAVAAVVEEIQQEIAIPQIKVSSSRIALARSAANFYDHPSRKLNAIGITATNGKTTTSFMAHKILKDQQLEAGIIGTVMVQYRDKKIPSLLTTPESLDLQKHFSNMVKEEVSHVTMEVSSSAQELHRVEAVDFDIVTLNNISREHIDSHGSFERYFEVKSRLITRAKKDSAAVLNLDDSYSKGLITKTKAKVFTFGIEDSGGDFAVKDLDLSTGRGVFTLAIQRDLEHKGVRIPKGEMEIRLSVPGFHSVYNSVVAAIIGLLSGVDQEGVRKSLKDFRGVERRFEFIYEEDFKVVDDHFANAGNIHMTLGTLKEMNYNNLHVLYAIRGKRGIAVNRENTEALVQWLPKLGVRELIATESVSHVMEKDRVTQEERRVFEEVTGEAGIPTTIIQELPQAIERVMEKAKPGDVVLLAGCQGMDYGGEIALHLLAKGREPAERERILAPLTDRVAGIS</sequence>
<accession>A0AA43XJZ3</accession>
<dbReference type="Pfam" id="PF01225">
    <property type="entry name" value="Mur_ligase"/>
    <property type="match status" value="1"/>
</dbReference>
<feature type="domain" description="Mur ligase central" evidence="11">
    <location>
        <begin position="107"/>
        <end position="318"/>
    </location>
</feature>
<evidence type="ECO:0000256" key="3">
    <source>
        <dbReference type="ARBA" id="ARBA00022618"/>
    </source>
</evidence>
<dbReference type="AlphaFoldDB" id="A0AA43XJZ3"/>
<dbReference type="SUPFAM" id="SSF63418">
    <property type="entry name" value="MurE/MurF N-terminal domain"/>
    <property type="match status" value="1"/>
</dbReference>
<keyword evidence="13" id="KW-1185">Reference proteome</keyword>
<dbReference type="RefSeq" id="WP_160720113.1">
    <property type="nucleotide sequence ID" value="NZ_SUMG01000005.1"/>
</dbReference>
<dbReference type="Gene3D" id="3.40.1390.10">
    <property type="entry name" value="MurE/MurF, N-terminal domain"/>
    <property type="match status" value="1"/>
</dbReference>
<evidence type="ECO:0000259" key="9">
    <source>
        <dbReference type="Pfam" id="PF01225"/>
    </source>
</evidence>
<evidence type="ECO:0000256" key="4">
    <source>
        <dbReference type="ARBA" id="ARBA00022960"/>
    </source>
</evidence>
<dbReference type="Pfam" id="PF08245">
    <property type="entry name" value="Mur_ligase_M"/>
    <property type="match status" value="1"/>
</dbReference>
<evidence type="ECO:0000313" key="12">
    <source>
        <dbReference type="EMBL" id="NBG88027.1"/>
    </source>
</evidence>
<keyword evidence="4 8" id="KW-0133">Cell shape</keyword>
<evidence type="ECO:0000256" key="6">
    <source>
        <dbReference type="ARBA" id="ARBA00023306"/>
    </source>
</evidence>
<evidence type="ECO:0000256" key="7">
    <source>
        <dbReference type="ARBA" id="ARBA00023316"/>
    </source>
</evidence>